<evidence type="ECO:0000256" key="1">
    <source>
        <dbReference type="ARBA" id="ARBA00022448"/>
    </source>
</evidence>
<dbReference type="SUPFAM" id="SSF90123">
    <property type="entry name" value="ABC transporter transmembrane region"/>
    <property type="match status" value="1"/>
</dbReference>
<dbReference type="PANTHER" id="PTHR24223:SF19">
    <property type="entry name" value="CYSTIC FIBROSIS TRANSMEMBRANE CONDUCTANCE REGULATOR"/>
    <property type="match status" value="1"/>
</dbReference>
<keyword evidence="6 7" id="KW-0472">Membrane</keyword>
<evidence type="ECO:0000259" key="8">
    <source>
        <dbReference type="PROSITE" id="PS50929"/>
    </source>
</evidence>
<dbReference type="InterPro" id="IPR011527">
    <property type="entry name" value="ABC1_TM_dom"/>
</dbReference>
<feature type="domain" description="ABC transmembrane type-1" evidence="8">
    <location>
        <begin position="86"/>
        <end position="177"/>
    </location>
</feature>
<dbReference type="GO" id="GO:0015701">
    <property type="term" value="P:bicarbonate transport"/>
    <property type="evidence" value="ECO:0007669"/>
    <property type="project" value="TreeGrafter"/>
</dbReference>
<dbReference type="PROSITE" id="PS50929">
    <property type="entry name" value="ABC_TM1F"/>
    <property type="match status" value="1"/>
</dbReference>
<protein>
    <submittedName>
        <fullName evidence="10">Cystic fibrosis transmembrane conductance regulator-like</fullName>
    </submittedName>
</protein>
<feature type="transmembrane region" description="Helical" evidence="7">
    <location>
        <begin position="82"/>
        <end position="102"/>
    </location>
</feature>
<dbReference type="InterPro" id="IPR009147">
    <property type="entry name" value="CFTR/ABCC7"/>
</dbReference>
<organism evidence="9 10">
    <name type="scientific">Notothenia coriiceps</name>
    <name type="common">black rockcod</name>
    <dbReference type="NCBI Taxonomy" id="8208"/>
    <lineage>
        <taxon>Eukaryota</taxon>
        <taxon>Metazoa</taxon>
        <taxon>Chordata</taxon>
        <taxon>Craniata</taxon>
        <taxon>Vertebrata</taxon>
        <taxon>Euteleostomi</taxon>
        <taxon>Actinopterygii</taxon>
        <taxon>Neopterygii</taxon>
        <taxon>Teleostei</taxon>
        <taxon>Neoteleostei</taxon>
        <taxon>Acanthomorphata</taxon>
        <taxon>Eupercaria</taxon>
        <taxon>Perciformes</taxon>
        <taxon>Notothenioidei</taxon>
        <taxon>Nototheniidae</taxon>
        <taxon>Notothenia</taxon>
    </lineage>
</organism>
<evidence type="ECO:0000256" key="3">
    <source>
        <dbReference type="ARBA" id="ARBA00022741"/>
    </source>
</evidence>
<dbReference type="PRINTS" id="PR01851">
    <property type="entry name" value="CYSFIBREGLTR"/>
</dbReference>
<keyword evidence="5 7" id="KW-1133">Transmembrane helix</keyword>
<reference evidence="10" key="1">
    <citation type="submission" date="2025-08" db="UniProtKB">
        <authorList>
            <consortium name="RefSeq"/>
        </authorList>
    </citation>
    <scope>IDENTIFICATION</scope>
    <source>
        <tissue evidence="10">Muscle</tissue>
    </source>
</reference>
<accession>A0A6I9PWI2</accession>
<evidence type="ECO:0000256" key="2">
    <source>
        <dbReference type="ARBA" id="ARBA00022692"/>
    </source>
</evidence>
<dbReference type="GO" id="GO:0016324">
    <property type="term" value="C:apical plasma membrane"/>
    <property type="evidence" value="ECO:0007669"/>
    <property type="project" value="TreeGrafter"/>
</dbReference>
<dbReference type="RefSeq" id="XP_010792522.1">
    <property type="nucleotide sequence ID" value="XM_010794220.1"/>
</dbReference>
<gene>
    <name evidence="10" type="primary">LOC104965262</name>
</gene>
<sequence length="177" mass="20232">MQKSPVEDANFLSKYFFWWTSPLLRKGFKKKLELTDVYKAPSFDLADNLSERLERLSRGVPRQVVGASPPLSERYYVEQPSLGLAHFVWITPLQCILCVGLLWELIEVNGFCALATLTLLGIIQAWLSQKMGPHRAERGGLISRRLALTTEIVENIHSVKAYGWEEVMETIIKNIRQ</sequence>
<keyword evidence="4" id="KW-0067">ATP-binding</keyword>
<dbReference type="InterPro" id="IPR036640">
    <property type="entry name" value="ABC1_TM_sf"/>
</dbReference>
<evidence type="ECO:0000313" key="9">
    <source>
        <dbReference type="Proteomes" id="UP000504611"/>
    </source>
</evidence>
<proteinExistence type="predicted"/>
<dbReference type="AlphaFoldDB" id="A0A6I9PWI2"/>
<dbReference type="OrthoDB" id="8907117at2759"/>
<keyword evidence="1" id="KW-0813">Transport</keyword>
<dbReference type="KEGG" id="ncc:104965262"/>
<feature type="transmembrane region" description="Helical" evidence="7">
    <location>
        <begin position="108"/>
        <end position="127"/>
    </location>
</feature>
<dbReference type="GeneID" id="104965262"/>
<dbReference type="PANTHER" id="PTHR24223">
    <property type="entry name" value="ATP-BINDING CASSETTE SUB-FAMILY C"/>
    <property type="match status" value="1"/>
</dbReference>
<keyword evidence="2 7" id="KW-0812">Transmembrane</keyword>
<keyword evidence="3" id="KW-0547">Nucleotide-binding</keyword>
<evidence type="ECO:0000313" key="10">
    <source>
        <dbReference type="RefSeq" id="XP_010792522.1"/>
    </source>
</evidence>
<dbReference type="GO" id="GO:0005829">
    <property type="term" value="C:cytosol"/>
    <property type="evidence" value="ECO:0007669"/>
    <property type="project" value="TreeGrafter"/>
</dbReference>
<dbReference type="GO" id="GO:0140359">
    <property type="term" value="F:ABC-type transporter activity"/>
    <property type="evidence" value="ECO:0007669"/>
    <property type="project" value="InterPro"/>
</dbReference>
<dbReference type="Pfam" id="PF00664">
    <property type="entry name" value="ABC_membrane"/>
    <property type="match status" value="1"/>
</dbReference>
<dbReference type="Gene3D" id="1.20.1560.10">
    <property type="entry name" value="ABC transporter type 1, transmembrane domain"/>
    <property type="match status" value="1"/>
</dbReference>
<evidence type="ECO:0000256" key="5">
    <source>
        <dbReference type="ARBA" id="ARBA00022989"/>
    </source>
</evidence>
<dbReference type="InterPro" id="IPR050173">
    <property type="entry name" value="ABC_transporter_C-like"/>
</dbReference>
<dbReference type="GO" id="GO:0005254">
    <property type="term" value="F:chloride channel activity"/>
    <property type="evidence" value="ECO:0007669"/>
    <property type="project" value="InterPro"/>
</dbReference>
<dbReference type="Proteomes" id="UP000504611">
    <property type="component" value="Unplaced"/>
</dbReference>
<keyword evidence="9" id="KW-1185">Reference proteome</keyword>
<dbReference type="GO" id="GO:0005524">
    <property type="term" value="F:ATP binding"/>
    <property type="evidence" value="ECO:0007669"/>
    <property type="project" value="UniProtKB-KW"/>
</dbReference>
<name>A0A6I9PWI2_9TELE</name>
<evidence type="ECO:0000256" key="4">
    <source>
        <dbReference type="ARBA" id="ARBA00022840"/>
    </source>
</evidence>
<evidence type="ECO:0000256" key="6">
    <source>
        <dbReference type="ARBA" id="ARBA00023136"/>
    </source>
</evidence>
<evidence type="ECO:0000256" key="7">
    <source>
        <dbReference type="SAM" id="Phobius"/>
    </source>
</evidence>